<feature type="transmembrane region" description="Helical" evidence="9">
    <location>
        <begin position="228"/>
        <end position="252"/>
    </location>
</feature>
<dbReference type="EMBL" id="LT629791">
    <property type="protein sequence ID" value="SDU39157.1"/>
    <property type="molecule type" value="Genomic_DNA"/>
</dbReference>
<dbReference type="GO" id="GO:1990961">
    <property type="term" value="P:xenobiotic detoxification by transmembrane export across the plasma membrane"/>
    <property type="evidence" value="ECO:0007669"/>
    <property type="project" value="InterPro"/>
</dbReference>
<organism evidence="11 12">
    <name type="scientific">Jiangella alkaliphila</name>
    <dbReference type="NCBI Taxonomy" id="419479"/>
    <lineage>
        <taxon>Bacteria</taxon>
        <taxon>Bacillati</taxon>
        <taxon>Actinomycetota</taxon>
        <taxon>Actinomycetes</taxon>
        <taxon>Jiangellales</taxon>
        <taxon>Jiangellaceae</taxon>
        <taxon>Jiangella</taxon>
    </lineage>
</organism>
<comment type="similarity">
    <text evidence="2">Belongs to the major facilitator superfamily. Bcr/CmlA family.</text>
</comment>
<feature type="domain" description="Major facilitator superfamily (MFS) profile" evidence="10">
    <location>
        <begin position="25"/>
        <end position="412"/>
    </location>
</feature>
<dbReference type="AlphaFoldDB" id="A0A1H2I4N0"/>
<feature type="transmembrane region" description="Helical" evidence="9">
    <location>
        <begin position="264"/>
        <end position="282"/>
    </location>
</feature>
<evidence type="ECO:0000256" key="4">
    <source>
        <dbReference type="ARBA" id="ARBA00022475"/>
    </source>
</evidence>
<dbReference type="InterPro" id="IPR005829">
    <property type="entry name" value="Sugar_transporter_CS"/>
</dbReference>
<evidence type="ECO:0000256" key="1">
    <source>
        <dbReference type="ARBA" id="ARBA00004651"/>
    </source>
</evidence>
<evidence type="ECO:0000256" key="2">
    <source>
        <dbReference type="ARBA" id="ARBA00006236"/>
    </source>
</evidence>
<feature type="transmembrane region" description="Helical" evidence="9">
    <location>
        <begin position="179"/>
        <end position="199"/>
    </location>
</feature>
<reference evidence="12" key="1">
    <citation type="submission" date="2016-10" db="EMBL/GenBank/DDBJ databases">
        <authorList>
            <person name="Varghese N."/>
            <person name="Submissions S."/>
        </authorList>
    </citation>
    <scope>NUCLEOTIDE SEQUENCE [LARGE SCALE GENOMIC DNA]</scope>
    <source>
        <strain evidence="12">DSM 45079</strain>
    </source>
</reference>
<feature type="compositionally biased region" description="Basic residues" evidence="8">
    <location>
        <begin position="473"/>
        <end position="482"/>
    </location>
</feature>
<dbReference type="FunFam" id="1.20.1720.10:FF:000005">
    <property type="entry name" value="Bcr/CflA family efflux transporter"/>
    <property type="match status" value="1"/>
</dbReference>
<dbReference type="Gene3D" id="1.20.1720.10">
    <property type="entry name" value="Multidrug resistance protein D"/>
    <property type="match status" value="1"/>
</dbReference>
<dbReference type="RefSeq" id="WP_197683563.1">
    <property type="nucleotide sequence ID" value="NZ_KQ061223.1"/>
</dbReference>
<feature type="transmembrane region" description="Helical" evidence="9">
    <location>
        <begin position="26"/>
        <end position="47"/>
    </location>
</feature>
<dbReference type="PANTHER" id="PTHR23502">
    <property type="entry name" value="MAJOR FACILITATOR SUPERFAMILY"/>
    <property type="match status" value="1"/>
</dbReference>
<dbReference type="Proteomes" id="UP000182977">
    <property type="component" value="Chromosome I"/>
</dbReference>
<dbReference type="InterPro" id="IPR036259">
    <property type="entry name" value="MFS_trans_sf"/>
</dbReference>
<dbReference type="PROSITE" id="PS00216">
    <property type="entry name" value="SUGAR_TRANSPORT_1"/>
    <property type="match status" value="1"/>
</dbReference>
<dbReference type="Pfam" id="PF07690">
    <property type="entry name" value="MFS_1"/>
    <property type="match status" value="1"/>
</dbReference>
<dbReference type="GO" id="GO:0005886">
    <property type="term" value="C:plasma membrane"/>
    <property type="evidence" value="ECO:0007669"/>
    <property type="project" value="UniProtKB-SubCell"/>
</dbReference>
<keyword evidence="7 9" id="KW-0472">Membrane</keyword>
<feature type="region of interest" description="Disordered" evidence="8">
    <location>
        <begin position="436"/>
        <end position="482"/>
    </location>
</feature>
<protein>
    <submittedName>
        <fullName evidence="11">MFS transporter, DHA1 family, bicyclomycin/chloramphenicol resistance protein</fullName>
    </submittedName>
</protein>
<dbReference type="GO" id="GO:0042910">
    <property type="term" value="F:xenobiotic transmembrane transporter activity"/>
    <property type="evidence" value="ECO:0007669"/>
    <property type="project" value="InterPro"/>
</dbReference>
<accession>A0A1H2I4N0</accession>
<feature type="transmembrane region" description="Helical" evidence="9">
    <location>
        <begin position="149"/>
        <end position="167"/>
    </location>
</feature>
<feature type="transmembrane region" description="Helical" evidence="9">
    <location>
        <begin position="294"/>
        <end position="315"/>
    </location>
</feature>
<dbReference type="CDD" id="cd17320">
    <property type="entry name" value="MFS_MdfA_MDR_like"/>
    <property type="match status" value="1"/>
</dbReference>
<comment type="subcellular location">
    <subcellularLocation>
        <location evidence="1">Cell membrane</location>
        <topology evidence="1">Multi-pass membrane protein</topology>
    </subcellularLocation>
</comment>
<feature type="transmembrane region" description="Helical" evidence="9">
    <location>
        <begin position="92"/>
        <end position="112"/>
    </location>
</feature>
<evidence type="ECO:0000259" key="10">
    <source>
        <dbReference type="PROSITE" id="PS50850"/>
    </source>
</evidence>
<keyword evidence="3" id="KW-0813">Transport</keyword>
<feature type="transmembrane region" description="Helical" evidence="9">
    <location>
        <begin position="385"/>
        <end position="406"/>
    </location>
</feature>
<dbReference type="InterPro" id="IPR011701">
    <property type="entry name" value="MFS"/>
</dbReference>
<proteinExistence type="inferred from homology"/>
<keyword evidence="5 9" id="KW-0812">Transmembrane</keyword>
<evidence type="ECO:0000256" key="5">
    <source>
        <dbReference type="ARBA" id="ARBA00022692"/>
    </source>
</evidence>
<evidence type="ECO:0000313" key="12">
    <source>
        <dbReference type="Proteomes" id="UP000182977"/>
    </source>
</evidence>
<gene>
    <name evidence="11" type="ORF">SAMN04488563_1442</name>
</gene>
<feature type="transmembrane region" description="Helical" evidence="9">
    <location>
        <begin position="59"/>
        <end position="80"/>
    </location>
</feature>
<dbReference type="PANTHER" id="PTHR23502:SF132">
    <property type="entry name" value="POLYAMINE TRANSPORTER 2-RELATED"/>
    <property type="match status" value="1"/>
</dbReference>
<evidence type="ECO:0000256" key="9">
    <source>
        <dbReference type="SAM" id="Phobius"/>
    </source>
</evidence>
<feature type="transmembrane region" description="Helical" evidence="9">
    <location>
        <begin position="118"/>
        <end position="137"/>
    </location>
</feature>
<evidence type="ECO:0000313" key="11">
    <source>
        <dbReference type="EMBL" id="SDU39157.1"/>
    </source>
</evidence>
<dbReference type="NCBIfam" id="TIGR00710">
    <property type="entry name" value="efflux_Bcr_CflA"/>
    <property type="match status" value="1"/>
</dbReference>
<evidence type="ECO:0000256" key="3">
    <source>
        <dbReference type="ARBA" id="ARBA00022448"/>
    </source>
</evidence>
<dbReference type="PROSITE" id="PS50850">
    <property type="entry name" value="MFS"/>
    <property type="match status" value="1"/>
</dbReference>
<dbReference type="InterPro" id="IPR004812">
    <property type="entry name" value="Efflux_drug-R_Bcr/CmlA"/>
</dbReference>
<dbReference type="InterPro" id="IPR020846">
    <property type="entry name" value="MFS_dom"/>
</dbReference>
<name>A0A1H2I4N0_9ACTN</name>
<evidence type="ECO:0000256" key="8">
    <source>
        <dbReference type="SAM" id="MobiDB-lite"/>
    </source>
</evidence>
<feature type="transmembrane region" description="Helical" evidence="9">
    <location>
        <begin position="321"/>
        <end position="346"/>
    </location>
</feature>
<feature type="compositionally biased region" description="Basic residues" evidence="8">
    <location>
        <begin position="441"/>
        <end position="454"/>
    </location>
</feature>
<evidence type="ECO:0000256" key="6">
    <source>
        <dbReference type="ARBA" id="ARBA00022989"/>
    </source>
</evidence>
<sequence length="482" mass="49834">MSARTSAVPDADGATGLSRGTMIRRILVLGALTALGPLTIDLYLPAFPDIAGDLSATEAQVQLTLTGTLLGFAVGQLILGPWSDAVGRRRPLIAATLTHVVASLLCAVAPSIEVLGVFRVLQGMAAAAGAVVSMAVVRDLYTGMPAIRLLSRLMLVTGVAPVLAPTLGGQVLQFTDWRGVFWVLAALGLGLVAVVVFGLQETLPEERRRSGGVSDTLRTYGSILRERTFVGLMLTGGLMMASLFGYIAGSSFVFQDVFGLSEQAYGIVFGINSLGLIVATQLNARLVRRVRPQWIVAGALVVASVAAALMVAFAVSGLLGIWGIAVPLFVILTTVGFTMPNIPVLALAGHSRSAGTAAALLGAMNFAVGAVSAPLVGAFGTGSAVPMAAVMFAMSVLAVGAMFVVARPKHISGLEPDPPITGETPPPVVEAHVAPETAAPGRRRRLAPGRHRPAVGHDTVPGAARPATLMGARRARRQRSRS</sequence>
<feature type="transmembrane region" description="Helical" evidence="9">
    <location>
        <begin position="358"/>
        <end position="379"/>
    </location>
</feature>
<dbReference type="SUPFAM" id="SSF103473">
    <property type="entry name" value="MFS general substrate transporter"/>
    <property type="match status" value="1"/>
</dbReference>
<keyword evidence="6 9" id="KW-1133">Transmembrane helix</keyword>
<keyword evidence="12" id="KW-1185">Reference proteome</keyword>
<evidence type="ECO:0000256" key="7">
    <source>
        <dbReference type="ARBA" id="ARBA00023136"/>
    </source>
</evidence>
<keyword evidence="4" id="KW-1003">Cell membrane</keyword>
<dbReference type="STRING" id="419479.SAMN04488563_1442"/>